<name>A0ABS9RND8_9FLAO</name>
<protein>
    <submittedName>
        <fullName evidence="1">Uncharacterized protein</fullName>
    </submittedName>
</protein>
<evidence type="ECO:0000313" key="1">
    <source>
        <dbReference type="EMBL" id="MCH4554459.1"/>
    </source>
</evidence>
<evidence type="ECO:0000313" key="2">
    <source>
        <dbReference type="Proteomes" id="UP001156141"/>
    </source>
</evidence>
<dbReference type="EMBL" id="JAKVQD010000389">
    <property type="protein sequence ID" value="MCH4554459.1"/>
    <property type="molecule type" value="Genomic_DNA"/>
</dbReference>
<sequence>YQPLFCSFTGFVVTRAAWTARTIVITATELVVAFAAIVTACKHGRLAFFVLFNANGHEAQNVFIDALLALNFGNGGC</sequence>
<proteinExistence type="predicted"/>
<comment type="caution">
    <text evidence="1">The sequence shown here is derived from an EMBL/GenBank/DDBJ whole genome shotgun (WGS) entry which is preliminary data.</text>
</comment>
<keyword evidence="2" id="KW-1185">Reference proteome</keyword>
<feature type="non-terminal residue" evidence="1">
    <location>
        <position position="77"/>
    </location>
</feature>
<gene>
    <name evidence="1" type="ORF">MKW35_17700</name>
</gene>
<reference evidence="1" key="1">
    <citation type="submission" date="2022-02" db="EMBL/GenBank/DDBJ databases">
        <title>Aestuariibaculum sp., a marine bacterium isolated from sediment in Guangxi.</title>
        <authorList>
            <person name="Ying J."/>
        </authorList>
    </citation>
    <scope>NUCLEOTIDE SEQUENCE</scope>
    <source>
        <strain evidence="1">L182</strain>
    </source>
</reference>
<feature type="non-terminal residue" evidence="1">
    <location>
        <position position="1"/>
    </location>
</feature>
<accession>A0ABS9RND8</accession>
<organism evidence="1 2">
    <name type="scientific">Aestuariibaculum lutulentum</name>
    <dbReference type="NCBI Taxonomy" id="2920935"/>
    <lineage>
        <taxon>Bacteria</taxon>
        <taxon>Pseudomonadati</taxon>
        <taxon>Bacteroidota</taxon>
        <taxon>Flavobacteriia</taxon>
        <taxon>Flavobacteriales</taxon>
        <taxon>Flavobacteriaceae</taxon>
    </lineage>
</organism>
<dbReference type="Proteomes" id="UP001156141">
    <property type="component" value="Unassembled WGS sequence"/>
</dbReference>